<comment type="caution">
    <text evidence="2">The sequence shown here is derived from an EMBL/GenBank/DDBJ whole genome shotgun (WGS) entry which is preliminary data.</text>
</comment>
<proteinExistence type="predicted"/>
<dbReference type="Proteomes" id="UP000807025">
    <property type="component" value="Unassembled WGS sequence"/>
</dbReference>
<feature type="compositionally biased region" description="Basic and acidic residues" evidence="1">
    <location>
        <begin position="402"/>
        <end position="411"/>
    </location>
</feature>
<organism evidence="2 3">
    <name type="scientific">Pleurotus eryngii</name>
    <name type="common">Boletus of the steppes</name>
    <dbReference type="NCBI Taxonomy" id="5323"/>
    <lineage>
        <taxon>Eukaryota</taxon>
        <taxon>Fungi</taxon>
        <taxon>Dikarya</taxon>
        <taxon>Basidiomycota</taxon>
        <taxon>Agaricomycotina</taxon>
        <taxon>Agaricomycetes</taxon>
        <taxon>Agaricomycetidae</taxon>
        <taxon>Agaricales</taxon>
        <taxon>Pleurotineae</taxon>
        <taxon>Pleurotaceae</taxon>
        <taxon>Pleurotus</taxon>
    </lineage>
</organism>
<evidence type="ECO:0000256" key="1">
    <source>
        <dbReference type="SAM" id="MobiDB-lite"/>
    </source>
</evidence>
<evidence type="ECO:0000313" key="2">
    <source>
        <dbReference type="EMBL" id="KAF9502409.1"/>
    </source>
</evidence>
<dbReference type="AlphaFoldDB" id="A0A9P6AC85"/>
<feature type="region of interest" description="Disordered" evidence="1">
    <location>
        <begin position="379"/>
        <end position="482"/>
    </location>
</feature>
<accession>A0A9P6AC85</accession>
<feature type="region of interest" description="Disordered" evidence="1">
    <location>
        <begin position="141"/>
        <end position="160"/>
    </location>
</feature>
<feature type="region of interest" description="Disordered" evidence="1">
    <location>
        <begin position="524"/>
        <end position="569"/>
    </location>
</feature>
<feature type="compositionally biased region" description="Basic residues" evidence="1">
    <location>
        <begin position="472"/>
        <end position="482"/>
    </location>
</feature>
<reference evidence="2" key="1">
    <citation type="submission" date="2020-11" db="EMBL/GenBank/DDBJ databases">
        <authorList>
            <consortium name="DOE Joint Genome Institute"/>
            <person name="Ahrendt S."/>
            <person name="Riley R."/>
            <person name="Andreopoulos W."/>
            <person name="Labutti K."/>
            <person name="Pangilinan J."/>
            <person name="Ruiz-Duenas F.J."/>
            <person name="Barrasa J.M."/>
            <person name="Sanchez-Garcia M."/>
            <person name="Camarero S."/>
            <person name="Miyauchi S."/>
            <person name="Serrano A."/>
            <person name="Linde D."/>
            <person name="Babiker R."/>
            <person name="Drula E."/>
            <person name="Ayuso-Fernandez I."/>
            <person name="Pacheco R."/>
            <person name="Padilla G."/>
            <person name="Ferreira P."/>
            <person name="Barriuso J."/>
            <person name="Kellner H."/>
            <person name="Castanera R."/>
            <person name="Alfaro M."/>
            <person name="Ramirez L."/>
            <person name="Pisabarro A.G."/>
            <person name="Kuo A."/>
            <person name="Tritt A."/>
            <person name="Lipzen A."/>
            <person name="He G."/>
            <person name="Yan M."/>
            <person name="Ng V."/>
            <person name="Cullen D."/>
            <person name="Martin F."/>
            <person name="Rosso M.-N."/>
            <person name="Henrissat B."/>
            <person name="Hibbett D."/>
            <person name="Martinez A.T."/>
            <person name="Grigoriev I.V."/>
        </authorList>
    </citation>
    <scope>NUCLEOTIDE SEQUENCE</scope>
    <source>
        <strain evidence="2">ATCC 90797</strain>
    </source>
</reference>
<evidence type="ECO:0000313" key="3">
    <source>
        <dbReference type="Proteomes" id="UP000807025"/>
    </source>
</evidence>
<dbReference type="OrthoDB" id="5338195at2759"/>
<sequence length="569" mass="61004">MRPALPVARKPNWELESDQATSLNPVAESYITLQSLRQSREYWLSAFPKFSSRSRGSRAQDVVPPPHTIQTRGRCDLEIGPIIFPDTLFYEVHYLSVLPRPQPQQLPVLSLSAGYTTTPSSSSSATTQPYSSVYTPYSGYSATPTASTSTSPPAAAADQPAPLLSSLTSTTVTPALIHQVNSAASTNPTLANLLQLAASGKASPNQLKTLGLLIQSLAAASGTQYQATPTTDPPAPPVPTPTPPVKEFDLVIEFPECPYDRFLFPREHVVCERMTDTAAPLSSYRDILIAVPIPFANSTNITTTTNPAITPASQISTMRIKSAPAMLWDTISRWVGGEESLARNRQFLSQIKTDRVYLAQRLPEGQLLTTLQTLSAPNFTMKPINPAAPGAIRPKRKYTPRKPKEKEKDPVPKVVPPSFLVLSPQPPPTTGTAPAPYLQQGSYSTTPTSMSNSSTPPAVAPSNEPGPSAPTPKKKAAKRNRPVHPRIACFSCDATNVPLIMGGRFCRPCVDSGKANTEIPQPVRQIGATPSSTSTSRAYHPYTAPSSTPSTQGFTNAVPFGPPPPPPTS</sequence>
<dbReference type="EMBL" id="MU154521">
    <property type="protein sequence ID" value="KAF9502409.1"/>
    <property type="molecule type" value="Genomic_DNA"/>
</dbReference>
<feature type="compositionally biased region" description="Polar residues" evidence="1">
    <location>
        <begin position="528"/>
        <end position="537"/>
    </location>
</feature>
<feature type="compositionally biased region" description="Polar residues" evidence="1">
    <location>
        <begin position="544"/>
        <end position="555"/>
    </location>
</feature>
<keyword evidence="3" id="KW-1185">Reference proteome</keyword>
<feature type="compositionally biased region" description="Low complexity" evidence="1">
    <location>
        <begin position="430"/>
        <end position="457"/>
    </location>
</feature>
<name>A0A9P6AC85_PLEER</name>
<protein>
    <submittedName>
        <fullName evidence="2">Uncharacterized protein</fullName>
    </submittedName>
</protein>
<feature type="compositionally biased region" description="Pro residues" evidence="1">
    <location>
        <begin position="560"/>
        <end position="569"/>
    </location>
</feature>
<gene>
    <name evidence="2" type="ORF">BDN71DRAFT_1438001</name>
</gene>